<feature type="domain" description="BACK" evidence="1">
    <location>
        <begin position="35"/>
        <end position="132"/>
    </location>
</feature>
<name>A0ABY6KEB1_9ARAC</name>
<proteinExistence type="predicted"/>
<dbReference type="Gene3D" id="1.25.40.420">
    <property type="match status" value="1"/>
</dbReference>
<dbReference type="Proteomes" id="UP001235939">
    <property type="component" value="Chromosome 04"/>
</dbReference>
<gene>
    <name evidence="2" type="ORF">LAZ67_4003919</name>
</gene>
<evidence type="ECO:0000313" key="3">
    <source>
        <dbReference type="Proteomes" id="UP001235939"/>
    </source>
</evidence>
<dbReference type="SMART" id="SM00875">
    <property type="entry name" value="BACK"/>
    <property type="match status" value="1"/>
</dbReference>
<organism evidence="2 3">
    <name type="scientific">Cordylochernes scorpioides</name>
    <dbReference type="NCBI Taxonomy" id="51811"/>
    <lineage>
        <taxon>Eukaryota</taxon>
        <taxon>Metazoa</taxon>
        <taxon>Ecdysozoa</taxon>
        <taxon>Arthropoda</taxon>
        <taxon>Chelicerata</taxon>
        <taxon>Arachnida</taxon>
        <taxon>Pseudoscorpiones</taxon>
        <taxon>Cheliferoidea</taxon>
        <taxon>Chernetidae</taxon>
        <taxon>Cordylochernes</taxon>
    </lineage>
</organism>
<sequence length="166" mass="18653">MVLEVLALANQYGLVELLTSISEYLQAVLSIRNVCLIYDIARLYQLSSLAELCCDYIDRHASHIITTDSFLTLSASTLESILQRDSFCVPEVDIFRVAAEWVKRNGPGSENVLRRCVRLPLISLTDLLNVVRPSGLISSDSILDAIKARNEVRDTDLQYRGYLCEL</sequence>
<evidence type="ECO:0000313" key="2">
    <source>
        <dbReference type="EMBL" id="UYV67113.1"/>
    </source>
</evidence>
<evidence type="ECO:0000259" key="1">
    <source>
        <dbReference type="SMART" id="SM00875"/>
    </source>
</evidence>
<dbReference type="Gene3D" id="3.30.710.10">
    <property type="entry name" value="Potassium Channel Kv1.1, Chain A"/>
    <property type="match status" value="1"/>
</dbReference>
<protein>
    <submittedName>
        <fullName evidence="2">BTBD9</fullName>
    </submittedName>
</protein>
<dbReference type="InterPro" id="IPR052407">
    <property type="entry name" value="BTB_POZ_domain_cont_9"/>
</dbReference>
<accession>A0ABY6KEB1</accession>
<dbReference type="Pfam" id="PF07707">
    <property type="entry name" value="BACK"/>
    <property type="match status" value="1"/>
</dbReference>
<dbReference type="PANTHER" id="PTHR46306">
    <property type="entry name" value="BTB/POZ DOMAIN-CONTAINING PROTEIN 9"/>
    <property type="match status" value="1"/>
</dbReference>
<dbReference type="PANTHER" id="PTHR46306:SF1">
    <property type="entry name" value="BTB_POZ DOMAIN-CONTAINING PROTEIN 9"/>
    <property type="match status" value="1"/>
</dbReference>
<reference evidence="2 3" key="1">
    <citation type="submission" date="2022-01" db="EMBL/GenBank/DDBJ databases">
        <title>A chromosomal length assembly of Cordylochernes scorpioides.</title>
        <authorList>
            <person name="Zeh D."/>
            <person name="Zeh J."/>
        </authorList>
    </citation>
    <scope>NUCLEOTIDE SEQUENCE [LARGE SCALE GENOMIC DNA]</scope>
    <source>
        <strain evidence="2">IN4F17</strain>
        <tissue evidence="2">Whole Body</tissue>
    </source>
</reference>
<dbReference type="InterPro" id="IPR011705">
    <property type="entry name" value="BACK"/>
</dbReference>
<dbReference type="EMBL" id="CP092866">
    <property type="protein sequence ID" value="UYV67113.1"/>
    <property type="molecule type" value="Genomic_DNA"/>
</dbReference>
<dbReference type="InterPro" id="IPR011333">
    <property type="entry name" value="SKP1/BTB/POZ_sf"/>
</dbReference>
<keyword evidence="3" id="KW-1185">Reference proteome</keyword>